<sequence length="289" mass="31508">MTILVTGATGNVGRQVVEHLVKRGADVRAFVRDPSKAEFPAGVSVVQGDFLDVDSLRNAMSGVSTLFLLSAVVPDEFTQALIALNVARSAGIERIVYLSVIHADVYVNVPHFAGKFGVERMIEQMGFKATILRPAYFIQNDLMVKDVITGYGAYPMPIGAKGLAMIDVRDIAEIAALELLRREEAAEPLALDRINLVGPETLTGADIAALWSDVLARPIAYGGDNTEGFEQNLRQFMPAWMAYDMRLMGERFLTDGMLPETGDVERLAKLLGRPLRSYRAFASETVASA</sequence>
<dbReference type="EMBL" id="CP018228">
    <property type="protein sequence ID" value="API52743.1"/>
    <property type="molecule type" value="Genomic_DNA"/>
</dbReference>
<dbReference type="InterPro" id="IPR036291">
    <property type="entry name" value="NAD(P)-bd_dom_sf"/>
</dbReference>
<dbReference type="AlphaFoldDB" id="A0A1L3ZAR5"/>
<dbReference type="Pfam" id="PF05368">
    <property type="entry name" value="NmrA"/>
    <property type="match status" value="1"/>
</dbReference>
<evidence type="ECO:0000313" key="3">
    <source>
        <dbReference type="Proteomes" id="UP000183050"/>
    </source>
</evidence>
<gene>
    <name evidence="2" type="ORF">BMW22_14965</name>
</gene>
<name>A0A1L3ZAR5_RHILE</name>
<feature type="domain" description="NmrA-like" evidence="1">
    <location>
        <begin position="2"/>
        <end position="248"/>
    </location>
</feature>
<protein>
    <submittedName>
        <fullName evidence="2">NmrA family transcriptional regulator</fullName>
    </submittedName>
</protein>
<dbReference type="PANTHER" id="PTHR43162">
    <property type="match status" value="1"/>
</dbReference>
<evidence type="ECO:0000259" key="1">
    <source>
        <dbReference type="Pfam" id="PF05368"/>
    </source>
</evidence>
<accession>A0A1L3ZAR5</accession>
<reference evidence="2 3" key="1">
    <citation type="submission" date="2016-11" db="EMBL/GenBank/DDBJ databases">
        <title>Rhizobium leguminosarum bv. viciae strain Vaf12 isolated from Vavilovia formosa root nodules from Russia, Dagestan.</title>
        <authorList>
            <person name="Kimeklis A."/>
        </authorList>
    </citation>
    <scope>NUCLEOTIDE SEQUENCE [LARGE SCALE GENOMIC DNA]</scope>
    <source>
        <strain evidence="2 3">Vaf-108</strain>
    </source>
</reference>
<dbReference type="RefSeq" id="WP_072639199.1">
    <property type="nucleotide sequence ID" value="NZ_CP018228.1"/>
</dbReference>
<dbReference type="SUPFAM" id="SSF51735">
    <property type="entry name" value="NAD(P)-binding Rossmann-fold domains"/>
    <property type="match status" value="1"/>
</dbReference>
<dbReference type="Gene3D" id="3.40.50.720">
    <property type="entry name" value="NAD(P)-binding Rossmann-like Domain"/>
    <property type="match status" value="1"/>
</dbReference>
<dbReference type="Gene3D" id="3.90.25.10">
    <property type="entry name" value="UDP-galactose 4-epimerase, domain 1"/>
    <property type="match status" value="1"/>
</dbReference>
<organism evidence="2 3">
    <name type="scientific">Rhizobium leguminosarum</name>
    <dbReference type="NCBI Taxonomy" id="384"/>
    <lineage>
        <taxon>Bacteria</taxon>
        <taxon>Pseudomonadati</taxon>
        <taxon>Pseudomonadota</taxon>
        <taxon>Alphaproteobacteria</taxon>
        <taxon>Hyphomicrobiales</taxon>
        <taxon>Rhizobiaceae</taxon>
        <taxon>Rhizobium/Agrobacterium group</taxon>
        <taxon>Rhizobium</taxon>
    </lineage>
</organism>
<dbReference type="InterPro" id="IPR008030">
    <property type="entry name" value="NmrA-like"/>
</dbReference>
<dbReference type="PANTHER" id="PTHR43162:SF1">
    <property type="entry name" value="PRESTALK A DIFFERENTIATION PROTEIN A"/>
    <property type="match status" value="1"/>
</dbReference>
<dbReference type="Proteomes" id="UP000183050">
    <property type="component" value="Chromosome"/>
</dbReference>
<dbReference type="InterPro" id="IPR051604">
    <property type="entry name" value="Ergot_Alk_Oxidoreductase"/>
</dbReference>
<dbReference type="CDD" id="cd05251">
    <property type="entry name" value="NmrA_like_SDR_a"/>
    <property type="match status" value="1"/>
</dbReference>
<evidence type="ECO:0000313" key="2">
    <source>
        <dbReference type="EMBL" id="API52743.1"/>
    </source>
</evidence>
<proteinExistence type="predicted"/>